<dbReference type="AlphaFoldDB" id="A0A8H6VMR4"/>
<sequence length="244" mass="28776">MPSLTWDVQIRCNDAKIVGQGYIARPSLGLYRLQRVNHFFRDYIAESKKLRRLMFLEPMDYPPPGNKLQYHAPLFWFLGHMVSGGLDDLSSWDIFESFTFRYDHPHTTVRKLSHGRGMIHLKRPGRDASWRNMRICTSADAAMLFPIQFVSRSLVFSFLGDFSHFRNHTFQKERSAKSTLGEFWDNYRALEAELRDVVAAFERHHQSQLAEREAFKAQAQVSPYMMYAMERQWACRDNTYEFQS</sequence>
<proteinExistence type="predicted"/>
<comment type="caution">
    <text evidence="1">The sequence shown here is derived from an EMBL/GenBank/DDBJ whole genome shotgun (WGS) entry which is preliminary data.</text>
</comment>
<evidence type="ECO:0000313" key="2">
    <source>
        <dbReference type="Proteomes" id="UP000660729"/>
    </source>
</evidence>
<keyword evidence="2" id="KW-1185">Reference proteome</keyword>
<dbReference type="Proteomes" id="UP000660729">
    <property type="component" value="Unassembled WGS sequence"/>
</dbReference>
<dbReference type="OrthoDB" id="3640679at2759"/>
<protein>
    <submittedName>
        <fullName evidence="1">Uncharacterized protein</fullName>
    </submittedName>
</protein>
<accession>A0A8H6VMR4</accession>
<evidence type="ECO:0000313" key="1">
    <source>
        <dbReference type="EMBL" id="KAF7198058.1"/>
    </source>
</evidence>
<dbReference type="EMBL" id="JABCIY010000003">
    <property type="protein sequence ID" value="KAF7198058.1"/>
    <property type="molecule type" value="Genomic_DNA"/>
</dbReference>
<reference evidence="1" key="1">
    <citation type="submission" date="2020-04" db="EMBL/GenBank/DDBJ databases">
        <title>Draft genome resource of the tomato pathogen Pseudocercospora fuligena.</title>
        <authorList>
            <person name="Zaccaron A."/>
        </authorList>
    </citation>
    <scope>NUCLEOTIDE SEQUENCE</scope>
    <source>
        <strain evidence="1">PF001</strain>
    </source>
</reference>
<organism evidence="1 2">
    <name type="scientific">Pseudocercospora fuligena</name>
    <dbReference type="NCBI Taxonomy" id="685502"/>
    <lineage>
        <taxon>Eukaryota</taxon>
        <taxon>Fungi</taxon>
        <taxon>Dikarya</taxon>
        <taxon>Ascomycota</taxon>
        <taxon>Pezizomycotina</taxon>
        <taxon>Dothideomycetes</taxon>
        <taxon>Dothideomycetidae</taxon>
        <taxon>Mycosphaerellales</taxon>
        <taxon>Mycosphaerellaceae</taxon>
        <taxon>Pseudocercospora</taxon>
    </lineage>
</organism>
<name>A0A8H6VMR4_9PEZI</name>
<gene>
    <name evidence="1" type="ORF">HII31_00414</name>
</gene>